<dbReference type="EMBL" id="LR796345">
    <property type="protein sequence ID" value="CAB4138438.1"/>
    <property type="molecule type" value="Genomic_DNA"/>
</dbReference>
<gene>
    <name evidence="1" type="ORF">UFOVP331_42</name>
</gene>
<evidence type="ECO:0000313" key="1">
    <source>
        <dbReference type="EMBL" id="CAB4138438.1"/>
    </source>
</evidence>
<sequence>MAKIILEFDSVEELQGARTALDAMNWKSSMWDLDQKLRNTTKHGMSVLALNKEASDIEVEVAEKYREVIREILERYSLYLDF</sequence>
<reference evidence="1" key="1">
    <citation type="submission" date="2020-04" db="EMBL/GenBank/DDBJ databases">
        <authorList>
            <person name="Chiriac C."/>
            <person name="Salcher M."/>
            <person name="Ghai R."/>
            <person name="Kavagutti S V."/>
        </authorList>
    </citation>
    <scope>NUCLEOTIDE SEQUENCE</scope>
</reference>
<protein>
    <submittedName>
        <fullName evidence="1">Uncharacterized protein</fullName>
    </submittedName>
</protein>
<proteinExistence type="predicted"/>
<accession>A0A6J5LVD0</accession>
<name>A0A6J5LVD0_9CAUD</name>
<organism evidence="1">
    <name type="scientific">uncultured Caudovirales phage</name>
    <dbReference type="NCBI Taxonomy" id="2100421"/>
    <lineage>
        <taxon>Viruses</taxon>
        <taxon>Duplodnaviria</taxon>
        <taxon>Heunggongvirae</taxon>
        <taxon>Uroviricota</taxon>
        <taxon>Caudoviricetes</taxon>
        <taxon>Peduoviridae</taxon>
        <taxon>Maltschvirus</taxon>
        <taxon>Maltschvirus maltsch</taxon>
    </lineage>
</organism>